<keyword evidence="2" id="KW-1185">Reference proteome</keyword>
<dbReference type="Proteomes" id="UP000694382">
    <property type="component" value="Unassembled WGS sequence"/>
</dbReference>
<name>A0A8U8AUX1_GEOPR</name>
<dbReference type="Ensembl" id="ENSCPVT00000025662.1">
    <property type="protein sequence ID" value="ENSCPVP00000026767.1"/>
    <property type="gene ID" value="ENSCPVG00000017056.1"/>
</dbReference>
<reference evidence="1" key="2">
    <citation type="submission" date="2025-09" db="UniProtKB">
        <authorList>
            <consortium name="Ensembl"/>
        </authorList>
    </citation>
    <scope>IDENTIFICATION</scope>
</reference>
<sequence length="68" mass="7018">MSAPRAAGRERGPGLGPGPEPGGSTQTSHRLLAYSDALLSIIATVMVSARRREAGREGEAWGSRGGSR</sequence>
<evidence type="ECO:0000313" key="1">
    <source>
        <dbReference type="Ensembl" id="ENSCPVP00000026767.1"/>
    </source>
</evidence>
<evidence type="ECO:0000313" key="2">
    <source>
        <dbReference type="Proteomes" id="UP000694382"/>
    </source>
</evidence>
<dbReference type="AlphaFoldDB" id="A0A8U8AUX1"/>
<reference evidence="1" key="1">
    <citation type="submission" date="2025-08" db="UniProtKB">
        <authorList>
            <consortium name="Ensembl"/>
        </authorList>
    </citation>
    <scope>IDENTIFICATION</scope>
</reference>
<protein>
    <submittedName>
        <fullName evidence="1">Uncharacterized protein</fullName>
    </submittedName>
</protein>
<organism evidence="1 2">
    <name type="scientific">Geospiza parvula</name>
    <name type="common">Small tree-finch</name>
    <name type="synonym">Camarhynchus parvulus</name>
    <dbReference type="NCBI Taxonomy" id="87175"/>
    <lineage>
        <taxon>Eukaryota</taxon>
        <taxon>Metazoa</taxon>
        <taxon>Chordata</taxon>
        <taxon>Craniata</taxon>
        <taxon>Vertebrata</taxon>
        <taxon>Euteleostomi</taxon>
        <taxon>Archelosauria</taxon>
        <taxon>Archosauria</taxon>
        <taxon>Dinosauria</taxon>
        <taxon>Saurischia</taxon>
        <taxon>Theropoda</taxon>
        <taxon>Coelurosauria</taxon>
        <taxon>Aves</taxon>
        <taxon>Neognathae</taxon>
        <taxon>Neoaves</taxon>
        <taxon>Telluraves</taxon>
        <taxon>Australaves</taxon>
        <taxon>Passeriformes</taxon>
        <taxon>Thraupidae</taxon>
        <taxon>Camarhynchus</taxon>
    </lineage>
</organism>
<accession>A0A8U8AUX1</accession>
<proteinExistence type="predicted"/>